<dbReference type="Proteomes" id="UP000887578">
    <property type="component" value="Unplaced"/>
</dbReference>
<evidence type="ECO:0000313" key="2">
    <source>
        <dbReference type="WBParaSite" id="PDA_v2.g11088.t1"/>
    </source>
</evidence>
<sequence length="103" mass="11596">MFHLVLLNRLFNSSSIDRDLAGAICDEENGEAEREYCLEFVRYFSGSRDDDVETVGEIEGSRFGDIIESHTTDGIDGIPFGRLLFFSGAAILRLKKWDLISLC</sequence>
<proteinExistence type="predicted"/>
<organism evidence="1 2">
    <name type="scientific">Panagrolaimus davidi</name>
    <dbReference type="NCBI Taxonomy" id="227884"/>
    <lineage>
        <taxon>Eukaryota</taxon>
        <taxon>Metazoa</taxon>
        <taxon>Ecdysozoa</taxon>
        <taxon>Nematoda</taxon>
        <taxon>Chromadorea</taxon>
        <taxon>Rhabditida</taxon>
        <taxon>Tylenchina</taxon>
        <taxon>Panagrolaimomorpha</taxon>
        <taxon>Panagrolaimoidea</taxon>
        <taxon>Panagrolaimidae</taxon>
        <taxon>Panagrolaimus</taxon>
    </lineage>
</organism>
<dbReference type="WBParaSite" id="PDA_v2.g11088.t1">
    <property type="protein sequence ID" value="PDA_v2.g11088.t1"/>
    <property type="gene ID" value="PDA_v2.g11088"/>
</dbReference>
<evidence type="ECO:0000313" key="1">
    <source>
        <dbReference type="Proteomes" id="UP000887578"/>
    </source>
</evidence>
<keyword evidence="1" id="KW-1185">Reference proteome</keyword>
<reference evidence="2" key="1">
    <citation type="submission" date="2022-11" db="UniProtKB">
        <authorList>
            <consortium name="WormBaseParasite"/>
        </authorList>
    </citation>
    <scope>IDENTIFICATION</scope>
</reference>
<name>A0A914P8Q2_9BILA</name>
<protein>
    <submittedName>
        <fullName evidence="2">Uncharacterized protein</fullName>
    </submittedName>
</protein>
<accession>A0A914P8Q2</accession>
<dbReference type="AlphaFoldDB" id="A0A914P8Q2"/>